<proteinExistence type="inferred from homology"/>
<keyword evidence="4 6" id="KW-0067">ATP-binding</keyword>
<dbReference type="OrthoDB" id="9802264at2"/>
<keyword evidence="3" id="KW-0547">Nucleotide-binding</keyword>
<comment type="similarity">
    <text evidence="1">Belongs to the ABC transporter superfamily.</text>
</comment>
<keyword evidence="7" id="KW-1185">Reference proteome</keyword>
<dbReference type="FunFam" id="3.40.50.300:FF:000425">
    <property type="entry name" value="Probable ABC transporter, ATP-binding subunit"/>
    <property type="match status" value="1"/>
</dbReference>
<dbReference type="Pfam" id="PF00005">
    <property type="entry name" value="ABC_tran"/>
    <property type="match status" value="1"/>
</dbReference>
<dbReference type="Gene3D" id="3.40.50.300">
    <property type="entry name" value="P-loop containing nucleotide triphosphate hydrolases"/>
    <property type="match status" value="1"/>
</dbReference>
<evidence type="ECO:0000256" key="1">
    <source>
        <dbReference type="ARBA" id="ARBA00005417"/>
    </source>
</evidence>
<evidence type="ECO:0000256" key="3">
    <source>
        <dbReference type="ARBA" id="ARBA00022741"/>
    </source>
</evidence>
<dbReference type="EMBL" id="SMAR01000080">
    <property type="protein sequence ID" value="TCT27573.1"/>
    <property type="molecule type" value="Genomic_DNA"/>
</dbReference>
<dbReference type="GO" id="GO:0015697">
    <property type="term" value="P:quaternary ammonium group transport"/>
    <property type="evidence" value="ECO:0007669"/>
    <property type="project" value="UniProtKB-ARBA"/>
</dbReference>
<evidence type="ECO:0000259" key="5">
    <source>
        <dbReference type="PROSITE" id="PS50893"/>
    </source>
</evidence>
<dbReference type="InterPro" id="IPR003593">
    <property type="entry name" value="AAA+_ATPase"/>
</dbReference>
<dbReference type="SUPFAM" id="SSF52540">
    <property type="entry name" value="P-loop containing nucleoside triphosphate hydrolases"/>
    <property type="match status" value="1"/>
</dbReference>
<evidence type="ECO:0000256" key="2">
    <source>
        <dbReference type="ARBA" id="ARBA00022448"/>
    </source>
</evidence>
<protein>
    <submittedName>
        <fullName evidence="6">Glycine betaine/proline transport system ATP-binding protein</fullName>
    </submittedName>
</protein>
<dbReference type="PROSITE" id="PS50893">
    <property type="entry name" value="ABC_TRANSPORTER_2"/>
    <property type="match status" value="1"/>
</dbReference>
<dbReference type="RefSeq" id="WP_132314360.1">
    <property type="nucleotide sequence ID" value="NZ_SMAR01000080.1"/>
</dbReference>
<dbReference type="Proteomes" id="UP000295097">
    <property type="component" value="Unassembled WGS sequence"/>
</dbReference>
<dbReference type="PANTHER" id="PTHR43869:SF1">
    <property type="entry name" value="GLYCINE BETAINE_PROLINE BETAINE TRANSPORT SYSTEM ATP-BINDING PROTEIN PROV"/>
    <property type="match status" value="1"/>
</dbReference>
<feature type="domain" description="ABC transporter" evidence="5">
    <location>
        <begin position="29"/>
        <end position="269"/>
    </location>
</feature>
<dbReference type="InterPro" id="IPR051921">
    <property type="entry name" value="ABC_osmolyte_uptake_ATP-bind"/>
</dbReference>
<dbReference type="SMART" id="SM00382">
    <property type="entry name" value="AAA"/>
    <property type="match status" value="1"/>
</dbReference>
<evidence type="ECO:0000313" key="6">
    <source>
        <dbReference type="EMBL" id="TCT27573.1"/>
    </source>
</evidence>
<dbReference type="AlphaFoldDB" id="A0A4R3NCL8"/>
<name>A0A4R3NCL8_9HYPH</name>
<comment type="caution">
    <text evidence="6">The sequence shown here is derived from an EMBL/GenBank/DDBJ whole genome shotgun (WGS) entry which is preliminary data.</text>
</comment>
<organism evidence="6 7">
    <name type="scientific">Martelella mediterranea</name>
    <dbReference type="NCBI Taxonomy" id="293089"/>
    <lineage>
        <taxon>Bacteria</taxon>
        <taxon>Pseudomonadati</taxon>
        <taxon>Pseudomonadota</taxon>
        <taxon>Alphaproteobacteria</taxon>
        <taxon>Hyphomicrobiales</taxon>
        <taxon>Aurantimonadaceae</taxon>
        <taxon>Martelella</taxon>
    </lineage>
</organism>
<accession>A0A4R3NCL8</accession>
<dbReference type="PANTHER" id="PTHR43869">
    <property type="entry name" value="GLYCINE BETAINE/PROLINE BETAINE TRANSPORT SYSTEM ATP-BINDING PROTEIN PROV"/>
    <property type="match status" value="1"/>
</dbReference>
<dbReference type="GO" id="GO:0016887">
    <property type="term" value="F:ATP hydrolysis activity"/>
    <property type="evidence" value="ECO:0007669"/>
    <property type="project" value="InterPro"/>
</dbReference>
<dbReference type="InterPro" id="IPR003439">
    <property type="entry name" value="ABC_transporter-like_ATP-bd"/>
</dbReference>
<evidence type="ECO:0000313" key="7">
    <source>
        <dbReference type="Proteomes" id="UP000295097"/>
    </source>
</evidence>
<gene>
    <name evidence="6" type="ORF">EDC90_10802</name>
</gene>
<reference evidence="6 7" key="1">
    <citation type="submission" date="2019-03" db="EMBL/GenBank/DDBJ databases">
        <title>Freshwater and sediment microbial communities from various areas in North America, analyzing microbe dynamics in response to fracking.</title>
        <authorList>
            <person name="Lamendella R."/>
        </authorList>
    </citation>
    <scope>NUCLEOTIDE SEQUENCE [LARGE SCALE GENOMIC DNA]</scope>
    <source>
        <strain evidence="6 7">175.2</strain>
    </source>
</reference>
<dbReference type="InterPro" id="IPR017871">
    <property type="entry name" value="ABC_transporter-like_CS"/>
</dbReference>
<dbReference type="GO" id="GO:0005524">
    <property type="term" value="F:ATP binding"/>
    <property type="evidence" value="ECO:0007669"/>
    <property type="project" value="UniProtKB-KW"/>
</dbReference>
<dbReference type="InterPro" id="IPR027417">
    <property type="entry name" value="P-loop_NTPase"/>
</dbReference>
<evidence type="ECO:0000256" key="4">
    <source>
        <dbReference type="ARBA" id="ARBA00022840"/>
    </source>
</evidence>
<dbReference type="PROSITE" id="PS00211">
    <property type="entry name" value="ABC_TRANSPORTER_1"/>
    <property type="match status" value="1"/>
</dbReference>
<keyword evidence="2" id="KW-0813">Transport</keyword>
<sequence length="349" mass="37883">MTPAVSLKNIDIIFGKAPEKALPLLDQGWSRDEINRKTGQVVGVSGANLEVNDGEIVVLMGLSGSGKSTLLRAVNALAPVTRGTVTVQTPEGPVTPYNTSKRTLRKLRLHTISMVFQQFALLPWRSVEENIGFPLELAGFKAEQRHRRVQEQLALVGLSQWARHPVSALSGGMQQRVGLARAFVTGAPVLLMDEPFSALDPLIRLHMQDELLELQRTLKKTILFVSHDLDEAFRIGNRIAIMQAGRIVQLGTPAEILRKPANAYVADFIGNINPGGILTAADIMTPITSREQLQTSVSGTVKPETVLNDILRILSAKPGTIGVIERGRIVGIVNAQSAISSLSHSQKKP</sequence>